<comment type="caution">
    <text evidence="2">The sequence shown here is derived from an EMBL/GenBank/DDBJ whole genome shotgun (WGS) entry which is preliminary data.</text>
</comment>
<keyword evidence="3" id="KW-1185">Reference proteome</keyword>
<dbReference type="EMBL" id="JAANBB010000075">
    <property type="protein sequence ID" value="KAF7551581.1"/>
    <property type="molecule type" value="Genomic_DNA"/>
</dbReference>
<accession>A0A9P5LIE5</accession>
<dbReference type="Proteomes" id="UP000722485">
    <property type="component" value="Unassembled WGS sequence"/>
</dbReference>
<feature type="region of interest" description="Disordered" evidence="1">
    <location>
        <begin position="115"/>
        <end position="138"/>
    </location>
</feature>
<name>A0A9P5LIE5_9HYPO</name>
<sequence length="138" mass="14478">MGAAQRDARQNNAALVSSGPLTILPSTTRSIGAVATGGAVVMTGAAVAQPKPGPATRPRMAVANQLLDLSRPPEIRDPSISTILPSGTGRLGQRRPREPRLRAVVLAPPSLLSAMDDGCMLGDDQSRARIEHEERRPS</sequence>
<dbReference type="AlphaFoldDB" id="A0A9P5LIE5"/>
<evidence type="ECO:0000313" key="3">
    <source>
        <dbReference type="Proteomes" id="UP000722485"/>
    </source>
</evidence>
<evidence type="ECO:0000313" key="2">
    <source>
        <dbReference type="EMBL" id="KAF7551581.1"/>
    </source>
</evidence>
<reference evidence="2" key="1">
    <citation type="submission" date="2020-03" db="EMBL/GenBank/DDBJ databases">
        <title>Draft Genome Sequence of Cylindrodendrum hubeiense.</title>
        <authorList>
            <person name="Buettner E."/>
            <person name="Kellner H."/>
        </authorList>
    </citation>
    <scope>NUCLEOTIDE SEQUENCE</scope>
    <source>
        <strain evidence="2">IHI 201604</strain>
    </source>
</reference>
<gene>
    <name evidence="2" type="ORF">G7Z17_g4927</name>
</gene>
<feature type="region of interest" description="Disordered" evidence="1">
    <location>
        <begin position="71"/>
        <end position="99"/>
    </location>
</feature>
<organism evidence="2 3">
    <name type="scientific">Cylindrodendrum hubeiense</name>
    <dbReference type="NCBI Taxonomy" id="595255"/>
    <lineage>
        <taxon>Eukaryota</taxon>
        <taxon>Fungi</taxon>
        <taxon>Dikarya</taxon>
        <taxon>Ascomycota</taxon>
        <taxon>Pezizomycotina</taxon>
        <taxon>Sordariomycetes</taxon>
        <taxon>Hypocreomycetidae</taxon>
        <taxon>Hypocreales</taxon>
        <taxon>Nectriaceae</taxon>
        <taxon>Cylindrodendrum</taxon>
    </lineage>
</organism>
<protein>
    <submittedName>
        <fullName evidence="2">Uncharacterized protein</fullName>
    </submittedName>
</protein>
<feature type="compositionally biased region" description="Basic and acidic residues" evidence="1">
    <location>
        <begin position="124"/>
        <end position="138"/>
    </location>
</feature>
<evidence type="ECO:0000256" key="1">
    <source>
        <dbReference type="SAM" id="MobiDB-lite"/>
    </source>
</evidence>
<proteinExistence type="predicted"/>